<dbReference type="EMBL" id="JARZFX010000008">
    <property type="protein sequence ID" value="MEC5424796.1"/>
    <property type="molecule type" value="Genomic_DNA"/>
</dbReference>
<comment type="caution">
    <text evidence="1">The sequence shown here is derived from an EMBL/GenBank/DDBJ whole genome shotgun (WGS) entry which is preliminary data.</text>
</comment>
<evidence type="ECO:0000313" key="2">
    <source>
        <dbReference type="Proteomes" id="UP001335737"/>
    </source>
</evidence>
<dbReference type="Proteomes" id="UP001335737">
    <property type="component" value="Unassembled WGS sequence"/>
</dbReference>
<sequence>MKWQKRKHYNLKAVRWSLINIRLHKQAEVTKERCYELVEVYLDQQVYKNERNKYKK</sequence>
<protein>
    <submittedName>
        <fullName evidence="1">Uncharacterized protein</fullName>
    </submittedName>
</protein>
<organism evidence="1 2">
    <name type="scientific">Virgibacillus tibetensis</name>
    <dbReference type="NCBI Taxonomy" id="3042313"/>
    <lineage>
        <taxon>Bacteria</taxon>
        <taxon>Bacillati</taxon>
        <taxon>Bacillota</taxon>
        <taxon>Bacilli</taxon>
        <taxon>Bacillales</taxon>
        <taxon>Bacillaceae</taxon>
        <taxon>Virgibacillus</taxon>
    </lineage>
</organism>
<proteinExistence type="predicted"/>
<reference evidence="1 2" key="1">
    <citation type="journal article" date="2024" name="Int. J. Syst. Evol. Microbiol.">
        <title>Virgibacillus tibetensis sp. nov., isolated from salt lake on the Tibetan Plateau of China.</title>
        <authorList>
            <person name="Phurbu D."/>
            <person name="Liu Z.-X."/>
            <person name="Wang R."/>
            <person name="Zheng Y.-Y."/>
            <person name="Liu H.-C."/>
            <person name="Zhou Y.-G."/>
            <person name="Yu Y.-J."/>
            <person name="Li A.-H."/>
        </authorList>
    </citation>
    <scope>NUCLEOTIDE SEQUENCE [LARGE SCALE GENOMIC DNA]</scope>
    <source>
        <strain evidence="1 2">C22-A2</strain>
    </source>
</reference>
<keyword evidence="2" id="KW-1185">Reference proteome</keyword>
<name>A0ABU6KI85_9BACI</name>
<accession>A0ABU6KI85</accession>
<evidence type="ECO:0000313" key="1">
    <source>
        <dbReference type="EMBL" id="MEC5424796.1"/>
    </source>
</evidence>
<gene>
    <name evidence="1" type="ORF">QGM71_15020</name>
</gene>